<dbReference type="EMBL" id="FQVN01000002">
    <property type="protein sequence ID" value="SHF12296.1"/>
    <property type="molecule type" value="Genomic_DNA"/>
</dbReference>
<evidence type="ECO:0000256" key="1">
    <source>
        <dbReference type="ARBA" id="ARBA00023015"/>
    </source>
</evidence>
<dbReference type="SUPFAM" id="SSF54909">
    <property type="entry name" value="Dimeric alpha+beta barrel"/>
    <property type="match status" value="1"/>
</dbReference>
<protein>
    <submittedName>
        <fullName evidence="5">DNA-binding transcriptional regulator, Lrp family</fullName>
    </submittedName>
</protein>
<proteinExistence type="predicted"/>
<dbReference type="GO" id="GO:0005829">
    <property type="term" value="C:cytosol"/>
    <property type="evidence" value="ECO:0007669"/>
    <property type="project" value="TreeGrafter"/>
</dbReference>
<organism evidence="5 6">
    <name type="scientific">Streptoalloteichus hindustanus</name>
    <dbReference type="NCBI Taxonomy" id="2017"/>
    <lineage>
        <taxon>Bacteria</taxon>
        <taxon>Bacillati</taxon>
        <taxon>Actinomycetota</taxon>
        <taxon>Actinomycetes</taxon>
        <taxon>Pseudonocardiales</taxon>
        <taxon>Pseudonocardiaceae</taxon>
        <taxon>Streptoalloteichus</taxon>
    </lineage>
</organism>
<dbReference type="PROSITE" id="PS50956">
    <property type="entry name" value="HTH_ASNC_2"/>
    <property type="match status" value="1"/>
</dbReference>
<dbReference type="PANTHER" id="PTHR30154">
    <property type="entry name" value="LEUCINE-RESPONSIVE REGULATORY PROTEIN"/>
    <property type="match status" value="1"/>
</dbReference>
<name>A0A1M4Z3Y1_STRHI</name>
<dbReference type="AlphaFoldDB" id="A0A1M4Z3Y1"/>
<dbReference type="Pfam" id="PF13404">
    <property type="entry name" value="HTH_AsnC-type"/>
    <property type="match status" value="1"/>
</dbReference>
<reference evidence="5 6" key="1">
    <citation type="submission" date="2016-11" db="EMBL/GenBank/DDBJ databases">
        <authorList>
            <person name="Jaros S."/>
            <person name="Januszkiewicz K."/>
            <person name="Wedrychowicz H."/>
        </authorList>
    </citation>
    <scope>NUCLEOTIDE SEQUENCE [LARGE SCALE GENOMIC DNA]</scope>
    <source>
        <strain evidence="5 6">DSM 44523</strain>
    </source>
</reference>
<dbReference type="InterPro" id="IPR019887">
    <property type="entry name" value="Tscrpt_reg_AsnC/Lrp_C"/>
</dbReference>
<gene>
    <name evidence="5" type="ORF">SAMN05444320_102579</name>
</gene>
<dbReference type="InterPro" id="IPR036390">
    <property type="entry name" value="WH_DNA-bd_sf"/>
</dbReference>
<dbReference type="Gene3D" id="3.30.70.920">
    <property type="match status" value="1"/>
</dbReference>
<feature type="domain" description="HTH asnC-type" evidence="4">
    <location>
        <begin position="54"/>
        <end position="114"/>
    </location>
</feature>
<dbReference type="InterPro" id="IPR019888">
    <property type="entry name" value="Tscrpt_reg_AsnC-like"/>
</dbReference>
<dbReference type="InterPro" id="IPR036388">
    <property type="entry name" value="WH-like_DNA-bd_sf"/>
</dbReference>
<dbReference type="PRINTS" id="PR00033">
    <property type="entry name" value="HTHASNC"/>
</dbReference>
<dbReference type="InterPro" id="IPR011008">
    <property type="entry name" value="Dimeric_a/b-barrel"/>
</dbReference>
<dbReference type="SUPFAM" id="SSF46785">
    <property type="entry name" value="Winged helix' DNA-binding domain"/>
    <property type="match status" value="1"/>
</dbReference>
<keyword evidence="2 5" id="KW-0238">DNA-binding</keyword>
<dbReference type="InterPro" id="IPR000485">
    <property type="entry name" value="AsnC-type_HTH_dom"/>
</dbReference>
<dbReference type="Proteomes" id="UP000184501">
    <property type="component" value="Unassembled WGS sequence"/>
</dbReference>
<sequence length="209" mass="22739">MDGFGLNDSGIGNAAARRESLFLSDTLTASPVVAIENFPAFAQHGCVPRDGKVLDELDHRLLALLQEDSGRTLGDLGEAVGLSASAVQRRVERYRASGILARCVAVLEPRHGLDVLLAVCLVTLERESSHAHEEFRSRLLAAPEVQQLYNVAGDTDYVVVLATTGMAHHREVADRLLKDSPNVLRYSTMFVLDPVRTGSVLPTRHAKEC</sequence>
<dbReference type="GO" id="GO:0043200">
    <property type="term" value="P:response to amino acid"/>
    <property type="evidence" value="ECO:0007669"/>
    <property type="project" value="TreeGrafter"/>
</dbReference>
<dbReference type="STRING" id="2017.SAMN05444320_102579"/>
<evidence type="ECO:0000259" key="4">
    <source>
        <dbReference type="PROSITE" id="PS50956"/>
    </source>
</evidence>
<evidence type="ECO:0000256" key="2">
    <source>
        <dbReference type="ARBA" id="ARBA00023125"/>
    </source>
</evidence>
<dbReference type="Gene3D" id="1.10.10.10">
    <property type="entry name" value="Winged helix-like DNA-binding domain superfamily/Winged helix DNA-binding domain"/>
    <property type="match status" value="1"/>
</dbReference>
<dbReference type="GO" id="GO:0043565">
    <property type="term" value="F:sequence-specific DNA binding"/>
    <property type="evidence" value="ECO:0007669"/>
    <property type="project" value="InterPro"/>
</dbReference>
<dbReference type="SMART" id="SM00344">
    <property type="entry name" value="HTH_ASNC"/>
    <property type="match status" value="1"/>
</dbReference>
<dbReference type="Pfam" id="PF01037">
    <property type="entry name" value="AsnC_trans_reg"/>
    <property type="match status" value="1"/>
</dbReference>
<evidence type="ECO:0000256" key="3">
    <source>
        <dbReference type="ARBA" id="ARBA00023163"/>
    </source>
</evidence>
<keyword evidence="3" id="KW-0804">Transcription</keyword>
<dbReference type="PANTHER" id="PTHR30154:SF34">
    <property type="entry name" value="TRANSCRIPTIONAL REGULATOR AZLB"/>
    <property type="match status" value="1"/>
</dbReference>
<keyword evidence="1" id="KW-0805">Transcription regulation</keyword>
<accession>A0A1M4Z3Y1</accession>
<keyword evidence="6" id="KW-1185">Reference proteome</keyword>
<evidence type="ECO:0000313" key="5">
    <source>
        <dbReference type="EMBL" id="SHF12296.1"/>
    </source>
</evidence>
<evidence type="ECO:0000313" key="6">
    <source>
        <dbReference type="Proteomes" id="UP000184501"/>
    </source>
</evidence>
<dbReference type="OrthoDB" id="8590699at2"/>